<organism evidence="6 7">
    <name type="scientific">Teladorsagia circumcincta</name>
    <name type="common">Brown stomach worm</name>
    <name type="synonym">Ostertagia circumcincta</name>
    <dbReference type="NCBI Taxonomy" id="45464"/>
    <lineage>
        <taxon>Eukaryota</taxon>
        <taxon>Metazoa</taxon>
        <taxon>Ecdysozoa</taxon>
        <taxon>Nematoda</taxon>
        <taxon>Chromadorea</taxon>
        <taxon>Rhabditida</taxon>
        <taxon>Rhabditina</taxon>
        <taxon>Rhabditomorpha</taxon>
        <taxon>Strongyloidea</taxon>
        <taxon>Trichostrongylidae</taxon>
        <taxon>Teladorsagia</taxon>
    </lineage>
</organism>
<dbReference type="Gene3D" id="1.20.1740.10">
    <property type="entry name" value="Amino acid/polyamine transporter I"/>
    <property type="match status" value="1"/>
</dbReference>
<feature type="non-terminal residue" evidence="6">
    <location>
        <position position="1"/>
    </location>
</feature>
<dbReference type="PANTHER" id="PTHR11785:SF531">
    <property type="entry name" value="LARGE NEUTRAL AMINO ACIDS TRANSPORTER SMALL SUBUNIT 1"/>
    <property type="match status" value="1"/>
</dbReference>
<keyword evidence="7" id="KW-1185">Reference proteome</keyword>
<dbReference type="OrthoDB" id="10062876at2759"/>
<dbReference type="EMBL" id="KZ357168">
    <property type="protein sequence ID" value="PIO59687.1"/>
    <property type="molecule type" value="Genomic_DNA"/>
</dbReference>
<evidence type="ECO:0008006" key="8">
    <source>
        <dbReference type="Google" id="ProtNLM"/>
    </source>
</evidence>
<proteinExistence type="predicted"/>
<accession>A0A2G9TP28</accession>
<dbReference type="InterPro" id="IPR002293">
    <property type="entry name" value="AA/rel_permease1"/>
</dbReference>
<feature type="transmembrane region" description="Helical" evidence="5">
    <location>
        <begin position="38"/>
        <end position="57"/>
    </location>
</feature>
<feature type="transmembrane region" description="Helical" evidence="5">
    <location>
        <begin position="95"/>
        <end position="115"/>
    </location>
</feature>
<dbReference type="PANTHER" id="PTHR11785">
    <property type="entry name" value="AMINO ACID TRANSPORTER"/>
    <property type="match status" value="1"/>
</dbReference>
<comment type="subcellular location">
    <subcellularLocation>
        <location evidence="1">Membrane</location>
        <topology evidence="1">Multi-pass membrane protein</topology>
    </subcellularLocation>
</comment>
<dbReference type="AlphaFoldDB" id="A0A2G9TP28"/>
<evidence type="ECO:0000256" key="1">
    <source>
        <dbReference type="ARBA" id="ARBA00004141"/>
    </source>
</evidence>
<dbReference type="GO" id="GO:0015179">
    <property type="term" value="F:L-amino acid transmembrane transporter activity"/>
    <property type="evidence" value="ECO:0007669"/>
    <property type="project" value="TreeGrafter"/>
</dbReference>
<reference evidence="6 7" key="1">
    <citation type="submission" date="2015-09" db="EMBL/GenBank/DDBJ databases">
        <title>Draft genome of the parasitic nematode Teladorsagia circumcincta isolate WARC Sus (inbred).</title>
        <authorList>
            <person name="Mitreva M."/>
        </authorList>
    </citation>
    <scope>NUCLEOTIDE SEQUENCE [LARGE SCALE GENOMIC DNA]</scope>
    <source>
        <strain evidence="6 7">S</strain>
    </source>
</reference>
<keyword evidence="4 5" id="KW-0472">Membrane</keyword>
<evidence type="ECO:0000256" key="5">
    <source>
        <dbReference type="SAM" id="Phobius"/>
    </source>
</evidence>
<dbReference type="GO" id="GO:0016020">
    <property type="term" value="C:membrane"/>
    <property type="evidence" value="ECO:0007669"/>
    <property type="project" value="UniProtKB-SubCell"/>
</dbReference>
<protein>
    <recommendedName>
        <fullName evidence="8">Amino acid permease/ SLC12A domain-containing protein</fullName>
    </recommendedName>
</protein>
<name>A0A2G9TP28_TELCI</name>
<feature type="transmembrane region" description="Helical" evidence="5">
    <location>
        <begin position="7"/>
        <end position="26"/>
    </location>
</feature>
<evidence type="ECO:0000256" key="2">
    <source>
        <dbReference type="ARBA" id="ARBA00022692"/>
    </source>
</evidence>
<evidence type="ECO:0000313" key="7">
    <source>
        <dbReference type="Proteomes" id="UP000230423"/>
    </source>
</evidence>
<evidence type="ECO:0000256" key="3">
    <source>
        <dbReference type="ARBA" id="ARBA00022989"/>
    </source>
</evidence>
<dbReference type="InterPro" id="IPR050598">
    <property type="entry name" value="AminoAcid_Transporter"/>
</dbReference>
<dbReference type="Proteomes" id="UP000230423">
    <property type="component" value="Unassembled WGS sequence"/>
</dbReference>
<sequence>AGSVGASIIIWILCGFWCGLGGYIYVELGVLITKSGADYAYLMEAFGPLIGFIRLWIESIVIRPVAVTVKALTFALYVVRPFYPDCEPPDGTVELLAVSMIMVLCGINCYSMTAVKRLQDWFTIAKVLALLTEVHNTGIHSTMFSKETFERWDLPQLRSTPDYSLIKDGRI</sequence>
<keyword evidence="2 5" id="KW-0812">Transmembrane</keyword>
<dbReference type="Pfam" id="PF13520">
    <property type="entry name" value="AA_permease_2"/>
    <property type="match status" value="1"/>
</dbReference>
<feature type="transmembrane region" description="Helical" evidence="5">
    <location>
        <begin position="64"/>
        <end position="83"/>
    </location>
</feature>
<keyword evidence="3 5" id="KW-1133">Transmembrane helix</keyword>
<evidence type="ECO:0000256" key="4">
    <source>
        <dbReference type="ARBA" id="ARBA00023136"/>
    </source>
</evidence>
<evidence type="ECO:0000313" key="6">
    <source>
        <dbReference type="EMBL" id="PIO59687.1"/>
    </source>
</evidence>
<gene>
    <name evidence="6" type="ORF">TELCIR_18841</name>
</gene>